<evidence type="ECO:0000256" key="8">
    <source>
        <dbReference type="ARBA" id="ARBA00023235"/>
    </source>
</evidence>
<dbReference type="GO" id="GO:0015031">
    <property type="term" value="P:protein transport"/>
    <property type="evidence" value="ECO:0007669"/>
    <property type="project" value="UniProtKB-UniRule"/>
</dbReference>
<evidence type="ECO:0000256" key="4">
    <source>
        <dbReference type="ARBA" id="ARBA00016902"/>
    </source>
</evidence>
<dbReference type="Pfam" id="PF05698">
    <property type="entry name" value="Trigger_C"/>
    <property type="match status" value="1"/>
</dbReference>
<name>A0A9D5M779_9FIRM</name>
<dbReference type="Pfam" id="PF05697">
    <property type="entry name" value="Trigger_N"/>
    <property type="match status" value="1"/>
</dbReference>
<comment type="similarity">
    <text evidence="2 12 14">Belongs to the FKBP-type PPIase family. Tig subfamily.</text>
</comment>
<evidence type="ECO:0000256" key="7">
    <source>
        <dbReference type="ARBA" id="ARBA00023186"/>
    </source>
</evidence>
<evidence type="ECO:0000259" key="15">
    <source>
        <dbReference type="PROSITE" id="PS50059"/>
    </source>
</evidence>
<gene>
    <name evidence="12" type="primary">tig</name>
    <name evidence="16" type="ORF">INF28_10145</name>
</gene>
<keyword evidence="12" id="KW-0963">Cytoplasm</keyword>
<sequence length="425" mass="48662">MSTVEKIEKNVVRFTFSVPAEDFEKAIEKAYRKNVGKISIQGFRKGKAPRSIIERYYGKEIFYEDAINIVLPDAYDKAIEENKLQPVDQPEIDLEGEIQKENGVTFVAKVTVKPEVELKEYKGIEASKVTHRTLKKDVDAEIEKLRERNSRMVTIEDRPVQKDDIANIDFEGFTDGKAFEGGKGENFDLTIGSGQFIPGFEDQLIGANIGDELEINVKFPDEYHAEELKGKDAVFKVKINGIKVKELPELDDEFAKDVSEFDTLAELQKNTKEKLAAANKERSQHETEENVIKAVCDAAEIDIPDVMIENQIQNMIRDFDMQMRYQGMDLNQYMQYTGTTMDMLKDQFREEAGKRVKTSLVLEKVCELENIDATAEEIEKEYNKTAESNGMKLEDVKKYISEDNIKERIKGDKTVKFLVDHANFK</sequence>
<dbReference type="HAMAP" id="MF_00303">
    <property type="entry name" value="Trigger_factor_Tig"/>
    <property type="match status" value="1"/>
</dbReference>
<dbReference type="NCBIfam" id="TIGR00115">
    <property type="entry name" value="tig"/>
    <property type="match status" value="1"/>
</dbReference>
<keyword evidence="8 12" id="KW-0413">Isomerase</keyword>
<evidence type="ECO:0000256" key="3">
    <source>
        <dbReference type="ARBA" id="ARBA00013194"/>
    </source>
</evidence>
<evidence type="ECO:0000256" key="9">
    <source>
        <dbReference type="ARBA" id="ARBA00023306"/>
    </source>
</evidence>
<proteinExistence type="inferred from homology"/>
<accession>A0A9D5M779</accession>
<dbReference type="GO" id="GO:0003755">
    <property type="term" value="F:peptidyl-prolyl cis-trans isomerase activity"/>
    <property type="evidence" value="ECO:0007669"/>
    <property type="project" value="UniProtKB-UniRule"/>
</dbReference>
<evidence type="ECO:0000256" key="13">
    <source>
        <dbReference type="PROSITE-ProRule" id="PRU00277"/>
    </source>
</evidence>
<evidence type="ECO:0000256" key="11">
    <source>
        <dbReference type="ARBA" id="ARBA00029986"/>
    </source>
</evidence>
<comment type="function">
    <text evidence="10 12">Involved in protein export. Acts as a chaperone by maintaining the newly synthesized protein in an open conformation. Functions as a peptidyl-prolyl cis-trans isomerase.</text>
</comment>
<evidence type="ECO:0000313" key="16">
    <source>
        <dbReference type="EMBL" id="MBE5040819.1"/>
    </source>
</evidence>
<protein>
    <recommendedName>
        <fullName evidence="4 12">Trigger factor</fullName>
        <shortName evidence="12">TF</shortName>
        <ecNumber evidence="3 12">5.2.1.8</ecNumber>
    </recommendedName>
    <alternativeName>
        <fullName evidence="11 12">PPIase</fullName>
    </alternativeName>
</protein>
<dbReference type="InterPro" id="IPR008881">
    <property type="entry name" value="Trigger_fac_ribosome-bd_bac"/>
</dbReference>
<keyword evidence="5 12" id="KW-0132">Cell division</keyword>
<keyword evidence="7 12" id="KW-0143">Chaperone</keyword>
<dbReference type="Pfam" id="PF00254">
    <property type="entry name" value="FKBP_C"/>
    <property type="match status" value="1"/>
</dbReference>
<dbReference type="SUPFAM" id="SSF102735">
    <property type="entry name" value="Trigger factor ribosome-binding domain"/>
    <property type="match status" value="1"/>
</dbReference>
<dbReference type="FunFam" id="3.10.50.40:FF:000001">
    <property type="entry name" value="Trigger factor"/>
    <property type="match status" value="1"/>
</dbReference>
<comment type="catalytic activity">
    <reaction evidence="1 12 13">
        <text>[protein]-peptidylproline (omega=180) = [protein]-peptidylproline (omega=0)</text>
        <dbReference type="Rhea" id="RHEA:16237"/>
        <dbReference type="Rhea" id="RHEA-COMP:10747"/>
        <dbReference type="Rhea" id="RHEA-COMP:10748"/>
        <dbReference type="ChEBI" id="CHEBI:83833"/>
        <dbReference type="ChEBI" id="CHEBI:83834"/>
        <dbReference type="EC" id="5.2.1.8"/>
    </reaction>
</comment>
<keyword evidence="9 12" id="KW-0131">Cell cycle</keyword>
<feature type="domain" description="PPIase FKBP-type" evidence="15">
    <location>
        <begin position="163"/>
        <end position="245"/>
    </location>
</feature>
<dbReference type="GO" id="GO:0043335">
    <property type="term" value="P:protein unfolding"/>
    <property type="evidence" value="ECO:0007669"/>
    <property type="project" value="TreeGrafter"/>
</dbReference>
<evidence type="ECO:0000256" key="10">
    <source>
        <dbReference type="ARBA" id="ARBA00024849"/>
    </source>
</evidence>
<dbReference type="GO" id="GO:0043022">
    <property type="term" value="F:ribosome binding"/>
    <property type="evidence" value="ECO:0007669"/>
    <property type="project" value="TreeGrafter"/>
</dbReference>
<dbReference type="PIRSF" id="PIRSF003095">
    <property type="entry name" value="Trigger_factor"/>
    <property type="match status" value="1"/>
</dbReference>
<dbReference type="InterPro" id="IPR005215">
    <property type="entry name" value="Trig_fac"/>
</dbReference>
<evidence type="ECO:0000256" key="5">
    <source>
        <dbReference type="ARBA" id="ARBA00022618"/>
    </source>
</evidence>
<dbReference type="RefSeq" id="WP_226393373.1">
    <property type="nucleotide sequence ID" value="NZ_JADCKB010000023.1"/>
</dbReference>
<dbReference type="Gene3D" id="3.10.50.40">
    <property type="match status" value="1"/>
</dbReference>
<dbReference type="GO" id="GO:0051301">
    <property type="term" value="P:cell division"/>
    <property type="evidence" value="ECO:0007669"/>
    <property type="project" value="UniProtKB-KW"/>
</dbReference>
<evidence type="ECO:0000313" key="17">
    <source>
        <dbReference type="Proteomes" id="UP000806542"/>
    </source>
</evidence>
<reference evidence="16" key="1">
    <citation type="submission" date="2020-10" db="EMBL/GenBank/DDBJ databases">
        <title>ChiBAC.</title>
        <authorList>
            <person name="Zenner C."/>
            <person name="Hitch T.C.A."/>
            <person name="Clavel T."/>
        </authorList>
    </citation>
    <scope>NUCLEOTIDE SEQUENCE</scope>
    <source>
        <strain evidence="16">DSM 107454</strain>
    </source>
</reference>
<dbReference type="PROSITE" id="PS50059">
    <property type="entry name" value="FKBP_PPIASE"/>
    <property type="match status" value="1"/>
</dbReference>
<evidence type="ECO:0000256" key="6">
    <source>
        <dbReference type="ARBA" id="ARBA00023110"/>
    </source>
</evidence>
<dbReference type="InterPro" id="IPR027304">
    <property type="entry name" value="Trigger_fact/SurA_dom_sf"/>
</dbReference>
<evidence type="ECO:0000256" key="1">
    <source>
        <dbReference type="ARBA" id="ARBA00000971"/>
    </source>
</evidence>
<dbReference type="InterPro" id="IPR037041">
    <property type="entry name" value="Trigger_fac_C_sf"/>
</dbReference>
<dbReference type="Proteomes" id="UP000806542">
    <property type="component" value="Unassembled WGS sequence"/>
</dbReference>
<dbReference type="InterPro" id="IPR036611">
    <property type="entry name" value="Trigger_fac_ribosome-bd_sf"/>
</dbReference>
<dbReference type="GO" id="GO:0044183">
    <property type="term" value="F:protein folding chaperone"/>
    <property type="evidence" value="ECO:0007669"/>
    <property type="project" value="TreeGrafter"/>
</dbReference>
<dbReference type="Gene3D" id="3.30.70.1050">
    <property type="entry name" value="Trigger factor ribosome-binding domain"/>
    <property type="match status" value="1"/>
</dbReference>
<evidence type="ECO:0000256" key="2">
    <source>
        <dbReference type="ARBA" id="ARBA00005464"/>
    </source>
</evidence>
<dbReference type="SUPFAM" id="SSF54534">
    <property type="entry name" value="FKBP-like"/>
    <property type="match status" value="1"/>
</dbReference>
<comment type="caution">
    <text evidence="16">The sequence shown here is derived from an EMBL/GenBank/DDBJ whole genome shotgun (WGS) entry which is preliminary data.</text>
</comment>
<evidence type="ECO:0000256" key="14">
    <source>
        <dbReference type="RuleBase" id="RU003914"/>
    </source>
</evidence>
<dbReference type="EC" id="5.2.1.8" evidence="3 12"/>
<dbReference type="Gene3D" id="1.10.3120.10">
    <property type="entry name" value="Trigger factor, C-terminal domain"/>
    <property type="match status" value="1"/>
</dbReference>
<comment type="subcellular location">
    <subcellularLocation>
        <location evidence="12">Cytoplasm</location>
    </subcellularLocation>
    <text evidence="12">About half TF is bound to the ribosome near the polypeptide exit tunnel while the other half is free in the cytoplasm.</text>
</comment>
<dbReference type="EMBL" id="JADCKB010000023">
    <property type="protein sequence ID" value="MBE5040819.1"/>
    <property type="molecule type" value="Genomic_DNA"/>
</dbReference>
<dbReference type="PANTHER" id="PTHR30560">
    <property type="entry name" value="TRIGGER FACTOR CHAPERONE AND PEPTIDYL-PROLYL CIS/TRANS ISOMERASE"/>
    <property type="match status" value="1"/>
</dbReference>
<dbReference type="GO" id="GO:0005737">
    <property type="term" value="C:cytoplasm"/>
    <property type="evidence" value="ECO:0007669"/>
    <property type="project" value="UniProtKB-SubCell"/>
</dbReference>
<dbReference type="GO" id="GO:0051083">
    <property type="term" value="P:'de novo' cotranslational protein folding"/>
    <property type="evidence" value="ECO:0007669"/>
    <property type="project" value="TreeGrafter"/>
</dbReference>
<dbReference type="PANTHER" id="PTHR30560:SF3">
    <property type="entry name" value="TRIGGER FACTOR-LIKE PROTEIN TIG, CHLOROPLASTIC"/>
    <property type="match status" value="1"/>
</dbReference>
<keyword evidence="17" id="KW-1185">Reference proteome</keyword>
<dbReference type="AlphaFoldDB" id="A0A9D5M779"/>
<dbReference type="SUPFAM" id="SSF109998">
    <property type="entry name" value="Triger factor/SurA peptide-binding domain-like"/>
    <property type="match status" value="1"/>
</dbReference>
<keyword evidence="6 12" id="KW-0697">Rotamase</keyword>
<dbReference type="InterPro" id="IPR008880">
    <property type="entry name" value="Trigger_fac_C"/>
</dbReference>
<dbReference type="InterPro" id="IPR046357">
    <property type="entry name" value="PPIase_dom_sf"/>
</dbReference>
<organism evidence="16 17">
    <name type="scientific">Ructibacterium gallinarum</name>
    <dbReference type="NCBI Taxonomy" id="2779355"/>
    <lineage>
        <taxon>Bacteria</taxon>
        <taxon>Bacillati</taxon>
        <taxon>Bacillota</taxon>
        <taxon>Clostridia</taxon>
        <taxon>Eubacteriales</taxon>
        <taxon>Oscillospiraceae</taxon>
        <taxon>Ructibacterium</taxon>
    </lineage>
</organism>
<evidence type="ECO:0000256" key="12">
    <source>
        <dbReference type="HAMAP-Rule" id="MF_00303"/>
    </source>
</evidence>
<dbReference type="InterPro" id="IPR001179">
    <property type="entry name" value="PPIase_FKBP_dom"/>
</dbReference>
<comment type="domain">
    <text evidence="12">Consists of 3 domains; the N-terminus binds the ribosome, the middle domain has PPIase activity, while the C-terminus has intrinsic chaperone activity on its own.</text>
</comment>